<dbReference type="InterPro" id="IPR000667">
    <property type="entry name" value="Peptidase_S13"/>
</dbReference>
<dbReference type="Proteomes" id="UP000758168">
    <property type="component" value="Unassembled WGS sequence"/>
</dbReference>
<comment type="caution">
    <text evidence="4">The sequence shown here is derived from an EMBL/GenBank/DDBJ whole genome shotgun (WGS) entry which is preliminary data.</text>
</comment>
<keyword evidence="4" id="KW-0645">Protease</keyword>
<dbReference type="EC" id="3.4.16.4" evidence="4"/>
<dbReference type="PANTHER" id="PTHR30023:SF0">
    <property type="entry name" value="PENICILLIN-SENSITIVE CARBOXYPEPTIDASE A"/>
    <property type="match status" value="1"/>
</dbReference>
<dbReference type="GO" id="GO:0009002">
    <property type="term" value="F:serine-type D-Ala-D-Ala carboxypeptidase activity"/>
    <property type="evidence" value="ECO:0007669"/>
    <property type="project" value="UniProtKB-EC"/>
</dbReference>
<dbReference type="EC" id="3.4.21.-" evidence="4"/>
<organism evidence="4 5">
    <name type="scientific">Microlunatus capsulatus</name>
    <dbReference type="NCBI Taxonomy" id="99117"/>
    <lineage>
        <taxon>Bacteria</taxon>
        <taxon>Bacillati</taxon>
        <taxon>Actinomycetota</taxon>
        <taxon>Actinomycetes</taxon>
        <taxon>Propionibacteriales</taxon>
        <taxon>Propionibacteriaceae</taxon>
        <taxon>Microlunatus</taxon>
    </lineage>
</organism>
<dbReference type="PRINTS" id="PR00922">
    <property type="entry name" value="DADACBPTASE3"/>
</dbReference>
<dbReference type="Pfam" id="PF02113">
    <property type="entry name" value="Peptidase_S13"/>
    <property type="match status" value="1"/>
</dbReference>
<keyword evidence="5" id="KW-1185">Reference proteome</keyword>
<name>A0ABS4ZAZ4_9ACTN</name>
<dbReference type="EMBL" id="JAGIOB010000001">
    <property type="protein sequence ID" value="MBP2418233.1"/>
    <property type="molecule type" value="Genomic_DNA"/>
</dbReference>
<feature type="chain" id="PRO_5045953566" evidence="3">
    <location>
        <begin position="32"/>
        <end position="503"/>
    </location>
</feature>
<evidence type="ECO:0000256" key="2">
    <source>
        <dbReference type="ARBA" id="ARBA00022801"/>
    </source>
</evidence>
<evidence type="ECO:0000256" key="3">
    <source>
        <dbReference type="SAM" id="SignalP"/>
    </source>
</evidence>
<sequence length="503" mass="52463">MRPSSPSTPRPRPPARALAALVAASAGLALAAGTAVPAAAAPADPGLARKLASVMADSRVQRADSATVVLDAGSGATLYDRGGGRALVPASNTKSLTAAAAMDVLGPSYRFKTEVFRRGTVVRGAVQGRLYLKGYGDPTTRESDYRSLARQVRAAGITRVTGRLAVDASYFDTQRYNPGWSTGYADDYYAAEISALTVAPNADLDSGTVLVHYAPGERGAGAKITTTPAAAARHLRIVNRTTTGPSSSSSTVAVRRSHGSGTITVSGRVPLGRARASTLVTVHRPDLYAAAVFRAELAKAGVVVEGGTVVVATPASQRTRLARDTSMPLAELLVPFLKLSNNMHAEALTKAMGARSGKPGSWSTGLAATRRYLKGLGVPMGGVSLTDGSGLTRRNTVTARALARTLLEVRREPWFAAFDRALPVAGDSRRMVGGTLRSRMTGTRAAGNAHAKTGTLTGVTALSGYVTGRDGRRYVFAMISNHAGTSPRPVEDRLVTTLAGWRR</sequence>
<dbReference type="PANTHER" id="PTHR30023">
    <property type="entry name" value="D-ALANYL-D-ALANINE CARBOXYPEPTIDASE"/>
    <property type="match status" value="1"/>
</dbReference>
<evidence type="ECO:0000256" key="1">
    <source>
        <dbReference type="ARBA" id="ARBA00006096"/>
    </source>
</evidence>
<proteinExistence type="inferred from homology"/>
<gene>
    <name evidence="4" type="ORF">JOF54_003155</name>
</gene>
<keyword evidence="4" id="KW-0121">Carboxypeptidase</keyword>
<feature type="signal peptide" evidence="3">
    <location>
        <begin position="1"/>
        <end position="31"/>
    </location>
</feature>
<evidence type="ECO:0000313" key="5">
    <source>
        <dbReference type="Proteomes" id="UP000758168"/>
    </source>
</evidence>
<protein>
    <submittedName>
        <fullName evidence="4">D-alanyl-D-alanine carboxypeptidase/D-alanyl-D-alanine-endopeptidase (Penicillin-binding protein 4)</fullName>
        <ecNumber evidence="4">3.4.16.4</ecNumber>
        <ecNumber evidence="4">3.4.21.-</ecNumber>
    </submittedName>
</protein>
<evidence type="ECO:0000313" key="4">
    <source>
        <dbReference type="EMBL" id="MBP2418233.1"/>
    </source>
</evidence>
<keyword evidence="3" id="KW-0732">Signal</keyword>
<dbReference type="SUPFAM" id="SSF56601">
    <property type="entry name" value="beta-lactamase/transpeptidase-like"/>
    <property type="match status" value="1"/>
</dbReference>
<dbReference type="NCBIfam" id="TIGR00666">
    <property type="entry name" value="PBP4"/>
    <property type="match status" value="1"/>
</dbReference>
<comment type="similarity">
    <text evidence="1">Belongs to the peptidase S13 family.</text>
</comment>
<reference evidence="4 5" key="1">
    <citation type="submission" date="2021-03" db="EMBL/GenBank/DDBJ databases">
        <title>Sequencing the genomes of 1000 actinobacteria strains.</title>
        <authorList>
            <person name="Klenk H.-P."/>
        </authorList>
    </citation>
    <scope>NUCLEOTIDE SEQUENCE [LARGE SCALE GENOMIC DNA]</scope>
    <source>
        <strain evidence="4 5">DSM 12936</strain>
    </source>
</reference>
<keyword evidence="2 4" id="KW-0378">Hydrolase</keyword>
<dbReference type="RefSeq" id="WP_210057579.1">
    <property type="nucleotide sequence ID" value="NZ_BAAAMH010000010.1"/>
</dbReference>
<dbReference type="InterPro" id="IPR012338">
    <property type="entry name" value="Beta-lactam/transpept-like"/>
</dbReference>
<dbReference type="Gene3D" id="3.40.710.10">
    <property type="entry name" value="DD-peptidase/beta-lactamase superfamily"/>
    <property type="match status" value="1"/>
</dbReference>
<dbReference type="Gene3D" id="3.50.80.20">
    <property type="entry name" value="D-Ala-D-Ala carboxypeptidase C, peptidase S13"/>
    <property type="match status" value="1"/>
</dbReference>
<accession>A0ABS4ZAZ4</accession>